<dbReference type="PROSITE" id="PS51257">
    <property type="entry name" value="PROKAR_LIPOPROTEIN"/>
    <property type="match status" value="1"/>
</dbReference>
<dbReference type="GO" id="GO:0005737">
    <property type="term" value="C:cytoplasm"/>
    <property type="evidence" value="ECO:0007669"/>
    <property type="project" value="TreeGrafter"/>
</dbReference>
<dbReference type="EMBL" id="QFQD01000079">
    <property type="protein sequence ID" value="PZQ79733.1"/>
    <property type="molecule type" value="Genomic_DNA"/>
</dbReference>
<sequence length="388" mass="43023">MTPATRSYDFIVIGGGFYGCCLALFLRSITPNVLLVEAGDALLTRASRVNQARVHTGFHYPRSFITAARSAALSGRFAHDFPEAVVSDFQMLYAVARHRSKISAGRFFKMFTAMQAPIRPAGEMRSALFNRATVDGVFECREFAFDYSVLARLLTERLERSGVELRMSTSVEAIDERPGHAALSLSDGSCVTAPRVFNVTYAQINTVLGSAGLPPVPMKHEFTEIALIEPPPECAGLAVTLMDGPFFSTMPYPAEQLYSLTHVRYTPHFSWLDETTGKSAYAIGAGLKPESRARHMILDAQRFMPSLREARHVKSIYDVKSVLLKNERDDGRPILFQRKPSTSAVTSIMGGKIDNIYDLFMLLKREGPEWDGAHDRYLLGIEEPRGAA</sequence>
<accession>A0A2W5SJH1</accession>
<dbReference type="PANTHER" id="PTHR13847">
    <property type="entry name" value="SARCOSINE DEHYDROGENASE-RELATED"/>
    <property type="match status" value="1"/>
</dbReference>
<dbReference type="Gene3D" id="3.50.50.60">
    <property type="entry name" value="FAD/NAD(P)-binding domain"/>
    <property type="match status" value="1"/>
</dbReference>
<dbReference type="AlphaFoldDB" id="A0A2W5SJH1"/>
<comment type="caution">
    <text evidence="4">The sequence shown here is derived from an EMBL/GenBank/DDBJ whole genome shotgun (WGS) entry which is preliminary data.</text>
</comment>
<dbReference type="Pfam" id="PF01266">
    <property type="entry name" value="DAO"/>
    <property type="match status" value="1"/>
</dbReference>
<dbReference type="Gene3D" id="3.30.9.10">
    <property type="entry name" value="D-Amino Acid Oxidase, subunit A, domain 2"/>
    <property type="match status" value="1"/>
</dbReference>
<dbReference type="GO" id="GO:0016491">
    <property type="term" value="F:oxidoreductase activity"/>
    <property type="evidence" value="ECO:0007669"/>
    <property type="project" value="UniProtKB-KW"/>
</dbReference>
<evidence type="ECO:0000313" key="4">
    <source>
        <dbReference type="EMBL" id="PZQ79733.1"/>
    </source>
</evidence>
<reference evidence="4 5" key="1">
    <citation type="submission" date="2017-08" db="EMBL/GenBank/DDBJ databases">
        <title>Infants hospitalized years apart are colonized by the same room-sourced microbial strains.</title>
        <authorList>
            <person name="Brooks B."/>
            <person name="Olm M.R."/>
            <person name="Firek B.A."/>
            <person name="Baker R."/>
            <person name="Thomas B.C."/>
            <person name="Morowitz M.J."/>
            <person name="Banfield J.F."/>
        </authorList>
    </citation>
    <scope>NUCLEOTIDE SEQUENCE [LARGE SCALE GENOMIC DNA]</scope>
    <source>
        <strain evidence="4">S2_005_001_R2_27</strain>
    </source>
</reference>
<feature type="transmembrane region" description="Helical" evidence="2">
    <location>
        <begin position="7"/>
        <end position="26"/>
    </location>
</feature>
<keyword evidence="2" id="KW-0472">Membrane</keyword>
<keyword evidence="1" id="KW-0560">Oxidoreductase</keyword>
<evidence type="ECO:0000313" key="5">
    <source>
        <dbReference type="Proteomes" id="UP000248887"/>
    </source>
</evidence>
<evidence type="ECO:0000259" key="3">
    <source>
        <dbReference type="Pfam" id="PF01266"/>
    </source>
</evidence>
<evidence type="ECO:0000256" key="2">
    <source>
        <dbReference type="SAM" id="Phobius"/>
    </source>
</evidence>
<dbReference type="SUPFAM" id="SSF51905">
    <property type="entry name" value="FAD/NAD(P)-binding domain"/>
    <property type="match status" value="1"/>
</dbReference>
<proteinExistence type="predicted"/>
<dbReference type="InterPro" id="IPR006076">
    <property type="entry name" value="FAD-dep_OxRdtase"/>
</dbReference>
<dbReference type="Proteomes" id="UP000248887">
    <property type="component" value="Unassembled WGS sequence"/>
</dbReference>
<dbReference type="InterPro" id="IPR036188">
    <property type="entry name" value="FAD/NAD-bd_sf"/>
</dbReference>
<name>A0A2W5SJH1_ANCNO</name>
<feature type="domain" description="FAD dependent oxidoreductase" evidence="3">
    <location>
        <begin position="9"/>
        <end position="312"/>
    </location>
</feature>
<protein>
    <submittedName>
        <fullName evidence="4">FAD-dependent oxidoreductase</fullName>
    </submittedName>
</protein>
<organism evidence="4 5">
    <name type="scientific">Ancylobacter novellus</name>
    <name type="common">Thiobacillus novellus</name>
    <dbReference type="NCBI Taxonomy" id="921"/>
    <lineage>
        <taxon>Bacteria</taxon>
        <taxon>Pseudomonadati</taxon>
        <taxon>Pseudomonadota</taxon>
        <taxon>Alphaproteobacteria</taxon>
        <taxon>Hyphomicrobiales</taxon>
        <taxon>Xanthobacteraceae</taxon>
        <taxon>Ancylobacter</taxon>
    </lineage>
</organism>
<gene>
    <name evidence="4" type="ORF">DI549_19380</name>
</gene>
<keyword evidence="2" id="KW-0812">Transmembrane</keyword>
<evidence type="ECO:0000256" key="1">
    <source>
        <dbReference type="ARBA" id="ARBA00023002"/>
    </source>
</evidence>
<keyword evidence="2" id="KW-1133">Transmembrane helix</keyword>